<feature type="binding site" evidence="10">
    <location>
        <begin position="498"/>
        <end position="500"/>
    </location>
    <ligand>
        <name>FAD</name>
        <dbReference type="ChEBI" id="CHEBI:57692"/>
    </ligand>
</feature>
<evidence type="ECO:0000256" key="4">
    <source>
        <dbReference type="ARBA" id="ARBA00022824"/>
    </source>
</evidence>
<comment type="caution">
    <text evidence="10">Lacks conserved residue(s) required for the propagation of feature annotation.</text>
</comment>
<evidence type="ECO:0000256" key="1">
    <source>
        <dbReference type="ARBA" id="ARBA00022630"/>
    </source>
</evidence>
<dbReference type="EMBL" id="HACA01025542">
    <property type="protein sequence ID" value="CDW42903.1"/>
    <property type="molecule type" value="Transcribed_RNA"/>
</dbReference>
<dbReference type="InterPro" id="IPR008254">
    <property type="entry name" value="Flavodoxin/NO_synth"/>
</dbReference>
<dbReference type="InterPro" id="IPR023173">
    <property type="entry name" value="NADPH_Cyt_P450_Rdtase_alpha"/>
</dbReference>
<dbReference type="InterPro" id="IPR001433">
    <property type="entry name" value="OxRdtase_FAD/NAD-bd"/>
</dbReference>
<dbReference type="InterPro" id="IPR029039">
    <property type="entry name" value="Flavoprotein-like_sf"/>
</dbReference>
<keyword evidence="5 10" id="KW-0274">FAD</keyword>
<evidence type="ECO:0000256" key="11">
    <source>
        <dbReference type="PIRNR" id="PIRNR000208"/>
    </source>
</evidence>
<dbReference type="GO" id="GO:0050661">
    <property type="term" value="F:NADP binding"/>
    <property type="evidence" value="ECO:0007669"/>
    <property type="project" value="UniProtKB-UniRule"/>
</dbReference>
<evidence type="ECO:0000256" key="2">
    <source>
        <dbReference type="ARBA" id="ARBA00022643"/>
    </source>
</evidence>
<keyword evidence="7" id="KW-1133">Transmembrane helix</keyword>
<dbReference type="EC" id="1.6.2.4" evidence="10 11"/>
<dbReference type="GO" id="GO:0009725">
    <property type="term" value="P:response to hormone"/>
    <property type="evidence" value="ECO:0007669"/>
    <property type="project" value="TreeGrafter"/>
</dbReference>
<feature type="domain" description="Flavodoxin-like" evidence="13">
    <location>
        <begin position="101"/>
        <end position="251"/>
    </location>
</feature>
<feature type="signal peptide" evidence="12">
    <location>
        <begin position="1"/>
        <end position="15"/>
    </location>
</feature>
<dbReference type="GO" id="GO:0010181">
    <property type="term" value="F:FMN binding"/>
    <property type="evidence" value="ECO:0007669"/>
    <property type="project" value="UniProtKB-UniRule"/>
</dbReference>
<dbReference type="Gene3D" id="1.20.990.10">
    <property type="entry name" value="NADPH-cytochrome p450 Reductase, Chain A, domain 3"/>
    <property type="match status" value="1"/>
</dbReference>
<comment type="cofactor">
    <cofactor evidence="10">
        <name>FMN</name>
        <dbReference type="ChEBI" id="CHEBI:58210"/>
    </cofactor>
    <text evidence="10">Binds 1 FMN per monomer.</text>
</comment>
<feature type="binding site" evidence="10">
    <location>
        <position position="504"/>
    </location>
    <ligand>
        <name>FAD</name>
        <dbReference type="ChEBI" id="CHEBI:57692"/>
    </ligand>
</feature>
<keyword evidence="12" id="KW-0732">Signal</keyword>
<keyword evidence="8 10" id="KW-0560">Oxidoreductase</keyword>
<keyword evidence="9 10" id="KW-0472">Membrane</keyword>
<dbReference type="FunFam" id="3.40.50.80:FF:000001">
    <property type="entry name" value="NADPH--cytochrome P450 reductase 1"/>
    <property type="match status" value="1"/>
</dbReference>
<comment type="subcellular location">
    <subcellularLocation>
        <location evidence="10">Endoplasmic reticulum membrane</location>
        <topology evidence="10">Single-pass membrane protein</topology>
        <orientation evidence="10">Cytoplasmic side</orientation>
    </subcellularLocation>
</comment>
<evidence type="ECO:0000256" key="9">
    <source>
        <dbReference type="ARBA" id="ARBA00023136"/>
    </source>
</evidence>
<proteinExistence type="inferred from homology"/>
<sequence>MFFMSLFCLLVAAQGQEEEGTSQNTTSDTREEQEPLLGLTDYVLLVIVLLVGYWYFFKDDSKSSSSNLTSFKYELTPESPSSGNDEAQSFLSKMKNKKRRMVVFYGSQTGTAEEFAARLANEGIRYGLKGVVADPEETDMEDLTKLEEVSDVLDGSPTLAVFCLATYGEGDPTDNAQEFFEWLQTGSCNLSTMTFAVFGLGNKTYEHFNAMGIYVDKRLEELGAKRIHKLGKGDDDDNLENDFVTWKDEFWASVCQEFGIGASDMEFSLRQYSAEVLESPDPKRIYCGEPARLRSFETQRPPFDQKNPYLSEIKVNRNIHAPTSDRFCMHIELDIEESRIRYEAGDHVAIYPTNDSKLVESIGKALEIDLDVVFTMTPLEDDAIKKQPFPCPTTYRTALSHYVDICSFPRTHVLKEISSYANDSIEKEKLVKLSSREGKDLYQEYILDSTRNIVHILEDFPSLKIDIHHLMELLPRLQPRFYSISSSPRISPDKIHITAVVVGYQTRAGRINNGVCTTWLKPMVPKEENIYRVPIFVRRSQFRLPNRHTVPVIMIGPGTGLAPFRGFIQERSWHKSKGKPIGETHLYFGCRNKEKDYIYREELEEHLSNGGLSKLYTAFSRDIPGKKVYVTHLMKENAAEIWRLIGEENGHIYICGDAKNMAKEAHSIILNDVIKKQGNMSDEEAVAYLKQMESKKRYSTDVWS</sequence>
<feature type="binding site" evidence="10">
    <location>
        <begin position="480"/>
        <end position="483"/>
    </location>
    <ligand>
        <name>FAD</name>
        <dbReference type="ChEBI" id="CHEBI:57692"/>
    </ligand>
</feature>
<dbReference type="InterPro" id="IPR001709">
    <property type="entry name" value="Flavoprot_Pyr_Nucl_cyt_Rdtase"/>
</dbReference>
<feature type="binding site" evidence="10">
    <location>
        <position position="703"/>
    </location>
    <ligand>
        <name>FAD</name>
        <dbReference type="ChEBI" id="CHEBI:57692"/>
    </ligand>
</feature>
<comment type="similarity">
    <text evidence="10">In the N-terminal section; belongs to the flavodoxin family.</text>
</comment>
<evidence type="ECO:0000256" key="12">
    <source>
        <dbReference type="SAM" id="SignalP"/>
    </source>
</evidence>
<dbReference type="InterPro" id="IPR017927">
    <property type="entry name" value="FAD-bd_FR_type"/>
</dbReference>
<evidence type="ECO:0000313" key="15">
    <source>
        <dbReference type="EMBL" id="CDW42903.1"/>
    </source>
</evidence>
<feature type="binding site" evidence="10">
    <location>
        <begin position="165"/>
        <end position="168"/>
    </location>
    <ligand>
        <name>FMN</name>
        <dbReference type="ChEBI" id="CHEBI:58210"/>
    </ligand>
</feature>
<dbReference type="OrthoDB" id="1856718at2759"/>
<dbReference type="GO" id="GO:0003958">
    <property type="term" value="F:NADPH-hemoprotein reductase activity"/>
    <property type="evidence" value="ECO:0007669"/>
    <property type="project" value="UniProtKB-UniRule"/>
</dbReference>
<dbReference type="GO" id="GO:0005789">
    <property type="term" value="C:endoplasmic reticulum membrane"/>
    <property type="evidence" value="ECO:0007669"/>
    <property type="project" value="UniProtKB-SubCell"/>
</dbReference>
<keyword evidence="6 10" id="KW-0521">NADP</keyword>
<reference evidence="15" key="1">
    <citation type="submission" date="2014-05" db="EMBL/GenBank/DDBJ databases">
        <authorList>
            <person name="Chronopoulou M."/>
        </authorList>
    </citation>
    <scope>NUCLEOTIDE SEQUENCE</scope>
    <source>
        <tissue evidence="15">Whole organism</tissue>
    </source>
</reference>
<evidence type="ECO:0000256" key="5">
    <source>
        <dbReference type="ARBA" id="ARBA00022827"/>
    </source>
</evidence>
<dbReference type="InterPro" id="IPR003097">
    <property type="entry name" value="CysJ-like_FAD-binding"/>
</dbReference>
<dbReference type="PROSITE" id="PS50902">
    <property type="entry name" value="FLAVODOXIN_LIKE"/>
    <property type="match status" value="1"/>
</dbReference>
<evidence type="ECO:0000259" key="14">
    <source>
        <dbReference type="PROSITE" id="PS51384"/>
    </source>
</evidence>
<keyword evidence="1 10" id="KW-0285">Flavoprotein</keyword>
<feature type="binding site" evidence="10">
    <location>
        <begin position="107"/>
        <end position="112"/>
    </location>
    <ligand>
        <name>FMN</name>
        <dbReference type="ChEBI" id="CHEBI:58210"/>
    </ligand>
</feature>
<feature type="binding site" evidence="10">
    <location>
        <position position="664"/>
    </location>
    <ligand>
        <name>NADP(+)</name>
        <dbReference type="ChEBI" id="CHEBI:58349"/>
    </ligand>
</feature>
<evidence type="ECO:0000256" key="8">
    <source>
        <dbReference type="ARBA" id="ARBA00023002"/>
    </source>
</evidence>
<dbReference type="Pfam" id="PF00667">
    <property type="entry name" value="FAD_binding_1"/>
    <property type="match status" value="1"/>
</dbReference>
<protein>
    <recommendedName>
        <fullName evidence="10 11">NADPH--cytochrome P450 reductase</fullName>
        <shortName evidence="10">CPR</shortName>
        <shortName evidence="10">P450R</shortName>
        <ecNumber evidence="10 11">1.6.2.4</ecNumber>
    </recommendedName>
</protein>
<evidence type="ECO:0000256" key="3">
    <source>
        <dbReference type="ARBA" id="ARBA00022692"/>
    </source>
</evidence>
<dbReference type="PRINTS" id="PR00371">
    <property type="entry name" value="FPNCR"/>
</dbReference>
<feature type="domain" description="FAD-binding FR-type" evidence="14">
    <location>
        <begin position="306"/>
        <end position="545"/>
    </location>
</feature>
<dbReference type="Pfam" id="PF00258">
    <property type="entry name" value="Flavodoxin_1"/>
    <property type="match status" value="1"/>
</dbReference>
<dbReference type="GO" id="GO:0005829">
    <property type="term" value="C:cytosol"/>
    <property type="evidence" value="ECO:0007669"/>
    <property type="project" value="TreeGrafter"/>
</dbReference>
<dbReference type="GO" id="GO:0050660">
    <property type="term" value="F:flavin adenine dinucleotide binding"/>
    <property type="evidence" value="ECO:0007669"/>
    <property type="project" value="UniProtKB-UniRule"/>
</dbReference>
<dbReference type="PRINTS" id="PR00369">
    <property type="entry name" value="FLAVODOXIN"/>
</dbReference>
<dbReference type="InterPro" id="IPR039261">
    <property type="entry name" value="FNR_nucleotide-bd"/>
</dbReference>
<organism evidence="15">
    <name type="scientific">Lepeophtheirus salmonis</name>
    <name type="common">Salmon louse</name>
    <name type="synonym">Caligus salmonis</name>
    <dbReference type="NCBI Taxonomy" id="72036"/>
    <lineage>
        <taxon>Eukaryota</taxon>
        <taxon>Metazoa</taxon>
        <taxon>Ecdysozoa</taxon>
        <taxon>Arthropoda</taxon>
        <taxon>Crustacea</taxon>
        <taxon>Multicrustacea</taxon>
        <taxon>Hexanauplia</taxon>
        <taxon>Copepoda</taxon>
        <taxon>Siphonostomatoida</taxon>
        <taxon>Caligidae</taxon>
        <taxon>Lepeophtheirus</taxon>
    </lineage>
</organism>
<dbReference type="SUPFAM" id="SSF63380">
    <property type="entry name" value="Riboflavin synthase domain-like"/>
    <property type="match status" value="1"/>
</dbReference>
<keyword evidence="2 10" id="KW-0288">FMN</keyword>
<dbReference type="InterPro" id="IPR017938">
    <property type="entry name" value="Riboflavin_synthase-like_b-brl"/>
</dbReference>
<dbReference type="Gene3D" id="3.40.50.80">
    <property type="entry name" value="Nucleotide-binding domain of ferredoxin-NADP reductase (FNR) module"/>
    <property type="match status" value="1"/>
</dbReference>
<feature type="binding site" evidence="10">
    <location>
        <begin position="514"/>
        <end position="517"/>
    </location>
    <ligand>
        <name>FAD</name>
        <dbReference type="ChEBI" id="CHEBI:57692"/>
    </ligand>
</feature>
<accession>A0A0K2UXC6</accession>
<name>A0A0K2UXC6_LEPSM</name>
<dbReference type="Gene3D" id="2.40.30.10">
    <property type="entry name" value="Translation factors"/>
    <property type="match status" value="1"/>
</dbReference>
<dbReference type="FunFam" id="1.20.990.10:FF:000001">
    <property type="entry name" value="NADPH--cytochrome P450 reductase"/>
    <property type="match status" value="1"/>
</dbReference>
<evidence type="ECO:0000259" key="13">
    <source>
        <dbReference type="PROSITE" id="PS50902"/>
    </source>
</evidence>
<keyword evidence="3" id="KW-0812">Transmembrane</keyword>
<feature type="binding site" evidence="10">
    <location>
        <begin position="620"/>
        <end position="621"/>
    </location>
    <ligand>
        <name>NADP(+)</name>
        <dbReference type="ChEBI" id="CHEBI:58349"/>
    </ligand>
</feature>
<dbReference type="PROSITE" id="PS51384">
    <property type="entry name" value="FAD_FR"/>
    <property type="match status" value="1"/>
</dbReference>
<dbReference type="PANTHER" id="PTHR19384:SF17">
    <property type="entry name" value="NADPH--CYTOCHROME P450 REDUCTASE"/>
    <property type="match status" value="1"/>
</dbReference>
<dbReference type="Gene3D" id="3.40.50.360">
    <property type="match status" value="1"/>
</dbReference>
<evidence type="ECO:0000256" key="10">
    <source>
        <dbReference type="HAMAP-Rule" id="MF_03212"/>
    </source>
</evidence>
<comment type="function">
    <text evidence="10">This enzyme is required for electron transfer from NADP to cytochrome P450 in microsomes. It can also provide electron transfer to heme oxygenase and cytochrome B5.</text>
</comment>
<feature type="chain" id="PRO_5013456393" description="NADPH--cytochrome P450 reductase" evidence="12">
    <location>
        <begin position="16"/>
        <end position="704"/>
    </location>
</feature>
<evidence type="ECO:0000256" key="6">
    <source>
        <dbReference type="ARBA" id="ARBA00022857"/>
    </source>
</evidence>
<comment type="catalytic activity">
    <reaction evidence="10 11">
        <text>2 oxidized [cytochrome P450] + NADPH = 2 reduced [cytochrome P450] + NADP(+) + H(+)</text>
        <dbReference type="Rhea" id="RHEA:24040"/>
        <dbReference type="Rhea" id="RHEA-COMP:14627"/>
        <dbReference type="Rhea" id="RHEA-COMP:14628"/>
        <dbReference type="ChEBI" id="CHEBI:15378"/>
        <dbReference type="ChEBI" id="CHEBI:55376"/>
        <dbReference type="ChEBI" id="CHEBI:57783"/>
        <dbReference type="ChEBI" id="CHEBI:58349"/>
        <dbReference type="ChEBI" id="CHEBI:60344"/>
        <dbReference type="EC" id="1.6.2.4"/>
    </reaction>
</comment>
<dbReference type="FunFam" id="3.40.50.360:FF:000036">
    <property type="entry name" value="NADPH--cytochrome P450 reductase"/>
    <property type="match status" value="1"/>
</dbReference>
<dbReference type="PANTHER" id="PTHR19384">
    <property type="entry name" value="NITRIC OXIDE SYNTHASE-RELATED"/>
    <property type="match status" value="1"/>
</dbReference>
<dbReference type="AlphaFoldDB" id="A0A0K2UXC6"/>
<dbReference type="InterPro" id="IPR023208">
    <property type="entry name" value="P450R"/>
</dbReference>
<comment type="similarity">
    <text evidence="10 11">In the C-terminal section; belongs to the flavoprotein pyridine nucleotide cytochrome reductase family.</text>
</comment>
<feature type="binding site" evidence="10">
    <location>
        <position position="559"/>
    </location>
    <ligand>
        <name>NADP(+)</name>
        <dbReference type="ChEBI" id="CHEBI:58349"/>
    </ligand>
</feature>
<comment type="similarity">
    <text evidence="10">Belongs to the NADPH--cytochrome P450 reductase family.</text>
</comment>
<dbReference type="InterPro" id="IPR001094">
    <property type="entry name" value="Flavdoxin-like"/>
</dbReference>
<keyword evidence="4 10" id="KW-0256">Endoplasmic reticulum</keyword>
<dbReference type="SUPFAM" id="SSF52218">
    <property type="entry name" value="Flavoproteins"/>
    <property type="match status" value="1"/>
</dbReference>
<dbReference type="CDD" id="cd06204">
    <property type="entry name" value="CYPOR"/>
    <property type="match status" value="1"/>
</dbReference>
<dbReference type="EMBL" id="HACA01025541">
    <property type="protein sequence ID" value="CDW42902.1"/>
    <property type="molecule type" value="Transcribed_RNA"/>
</dbReference>
<dbReference type="HAMAP" id="MF_03212">
    <property type="entry name" value="NCPR"/>
    <property type="match status" value="1"/>
</dbReference>
<feature type="binding site" evidence="10">
    <location>
        <begin position="200"/>
        <end position="209"/>
    </location>
    <ligand>
        <name>FMN</name>
        <dbReference type="ChEBI" id="CHEBI:58210"/>
    </ligand>
</feature>
<comment type="cofactor">
    <cofactor evidence="10">
        <name>FAD</name>
        <dbReference type="ChEBI" id="CHEBI:57692"/>
    </cofactor>
    <text evidence="10">Binds 1 FAD per monomer.</text>
</comment>
<dbReference type="SUPFAM" id="SSF52343">
    <property type="entry name" value="Ferredoxin reductase-like, C-terminal NADP-linked domain"/>
    <property type="match status" value="1"/>
</dbReference>
<feature type="binding site" evidence="10">
    <location>
        <position position="235"/>
    </location>
    <ligand>
        <name>FMN</name>
        <dbReference type="ChEBI" id="CHEBI:58210"/>
    </ligand>
</feature>
<evidence type="ECO:0000256" key="7">
    <source>
        <dbReference type="ARBA" id="ARBA00022989"/>
    </source>
</evidence>
<feature type="binding site" evidence="10">
    <location>
        <begin position="627"/>
        <end position="631"/>
    </location>
    <ligand>
        <name>NADP(+)</name>
        <dbReference type="ChEBI" id="CHEBI:58349"/>
    </ligand>
</feature>
<feature type="binding site" evidence="10">
    <location>
        <position position="326"/>
    </location>
    <ligand>
        <name>NADP(+)</name>
        <dbReference type="ChEBI" id="CHEBI:58349"/>
    </ligand>
</feature>
<dbReference type="PIRSF" id="PIRSF000208">
    <property type="entry name" value="P450R"/>
    <property type="match status" value="1"/>
</dbReference>
<dbReference type="Pfam" id="PF00175">
    <property type="entry name" value="NAD_binding_1"/>
    <property type="match status" value="1"/>
</dbReference>